<dbReference type="GO" id="GO:0030145">
    <property type="term" value="F:manganese ion binding"/>
    <property type="evidence" value="ECO:0007669"/>
    <property type="project" value="UniProtKB-UniRule"/>
</dbReference>
<sequence>MMRANWDNSYAALLPQMFTRQAPVPVADPQGLMLNTEHAEELGINFDEDWPAFMAGNQIPQGADPIAQAYAGHQFGHWNPQLGDGRAVLLGEVIGPQGRFDIQLKGAGRTAWSRNGDGRAWYGPVLREYLISEAMHALGIPTTRALAAVATGETILREQGPLPGAIICRTASSHIRVGTFQYFAARNDTQALEALLQQARARHYGASQTVEQFLSAAVAAQARLIAQWMGVGFIHGVMNTDNSHVGGITIDYGPCAFMDDFVPMKTFSSIDRQGRYAYGNQPNLAAWNMAQLATALLPLTEDRDAAVTRFTEIVQGFGDIFDTEYAAVFARKIGLTPNQETGALIDGLLKIMADIGADLTLSFRSLALGDAHAHLGAHPDFTDWHARWQAAGPAQAALAQVNPAIIPRNHLVEAMIANAVAGDMQLFHALHTALKTPYAPCDTARFIAAPSPQEAVTQTFCGT</sequence>
<dbReference type="HAMAP" id="MF_00692">
    <property type="entry name" value="SelO"/>
    <property type="match status" value="1"/>
</dbReference>
<feature type="binding site" evidence="8">
    <location>
        <position position="176"/>
    </location>
    <ligand>
        <name>ATP</name>
        <dbReference type="ChEBI" id="CHEBI:30616"/>
    </ligand>
</feature>
<reference evidence="9 10" key="1">
    <citation type="journal article" date="2014" name="ISME J.">
        <title>Adaptation of an abundant Roseobacter RCA organism to pelagic systems revealed by genomic and transcriptomic analyses.</title>
        <authorList>
            <person name="Voget S."/>
            <person name="Wemheuer B."/>
            <person name="Brinkhoff T."/>
            <person name="Vollmers J."/>
            <person name="Dietrich S."/>
            <person name="Giebel H.A."/>
            <person name="Beardsley C."/>
            <person name="Sardemann C."/>
            <person name="Bakenhus I."/>
            <person name="Billerbeck S."/>
            <person name="Daniel R."/>
            <person name="Simon M."/>
        </authorList>
    </citation>
    <scope>NUCLEOTIDE SEQUENCE [LARGE SCALE GENOMIC DNA]</scope>
    <source>
        <strain evidence="9 10">RCA23</strain>
    </source>
</reference>
<evidence type="ECO:0000256" key="2">
    <source>
        <dbReference type="ARBA" id="ARBA00022679"/>
    </source>
</evidence>
<comment type="similarity">
    <text evidence="1 8">Belongs to the SELO family.</text>
</comment>
<evidence type="ECO:0000313" key="10">
    <source>
        <dbReference type="Proteomes" id="UP000028680"/>
    </source>
</evidence>
<evidence type="ECO:0000256" key="1">
    <source>
        <dbReference type="ARBA" id="ARBA00009747"/>
    </source>
</evidence>
<dbReference type="GO" id="GO:0000287">
    <property type="term" value="F:magnesium ion binding"/>
    <property type="evidence" value="ECO:0007669"/>
    <property type="project" value="UniProtKB-UniRule"/>
</dbReference>
<gene>
    <name evidence="8" type="primary">ydiU</name>
    <name evidence="8" type="synonym">selO</name>
    <name evidence="9" type="ORF">RCA23_c17200</name>
</gene>
<feature type="binding site" evidence="8">
    <location>
        <position position="251"/>
    </location>
    <ligand>
        <name>ATP</name>
        <dbReference type="ChEBI" id="CHEBI:30616"/>
    </ligand>
</feature>
<dbReference type="GO" id="GO:0070733">
    <property type="term" value="F:AMPylase activity"/>
    <property type="evidence" value="ECO:0007669"/>
    <property type="project" value="UniProtKB-EC"/>
</dbReference>
<keyword evidence="3 8" id="KW-0548">Nucleotidyltransferase</keyword>
<feature type="active site" description="Proton acceptor" evidence="8">
    <location>
        <position position="241"/>
    </location>
</feature>
<dbReference type="PANTHER" id="PTHR32057:SF14">
    <property type="entry name" value="PROTEIN ADENYLYLTRANSFERASE SELO, MITOCHONDRIAL"/>
    <property type="match status" value="1"/>
</dbReference>
<feature type="binding site" evidence="8">
    <location>
        <position position="86"/>
    </location>
    <ligand>
        <name>ATP</name>
        <dbReference type="ChEBI" id="CHEBI:30616"/>
    </ligand>
</feature>
<dbReference type="Pfam" id="PF02696">
    <property type="entry name" value="SelO"/>
    <property type="match status" value="1"/>
</dbReference>
<organism evidence="9 10">
    <name type="scientific">Planktomarina temperata RCA23</name>
    <dbReference type="NCBI Taxonomy" id="666509"/>
    <lineage>
        <taxon>Bacteria</taxon>
        <taxon>Pseudomonadati</taxon>
        <taxon>Pseudomonadota</taxon>
        <taxon>Alphaproteobacteria</taxon>
        <taxon>Rhodobacterales</taxon>
        <taxon>Paracoccaceae</taxon>
        <taxon>Planktomarina</taxon>
    </lineage>
</organism>
<comment type="catalytic activity">
    <reaction evidence="8">
        <text>L-seryl-[protein] + UTP = O-(5'-uridylyl)-L-seryl-[protein] + diphosphate</text>
        <dbReference type="Rhea" id="RHEA:64604"/>
        <dbReference type="Rhea" id="RHEA-COMP:9863"/>
        <dbReference type="Rhea" id="RHEA-COMP:16635"/>
        <dbReference type="ChEBI" id="CHEBI:29999"/>
        <dbReference type="ChEBI" id="CHEBI:33019"/>
        <dbReference type="ChEBI" id="CHEBI:46398"/>
        <dbReference type="ChEBI" id="CHEBI:156051"/>
    </reaction>
</comment>
<feature type="binding site" evidence="8">
    <location>
        <position position="105"/>
    </location>
    <ligand>
        <name>ATP</name>
        <dbReference type="ChEBI" id="CHEBI:30616"/>
    </ligand>
</feature>
<dbReference type="EMBL" id="CP003984">
    <property type="protein sequence ID" value="AII87254.1"/>
    <property type="molecule type" value="Genomic_DNA"/>
</dbReference>
<feature type="binding site" evidence="8">
    <location>
        <position position="85"/>
    </location>
    <ligand>
        <name>ATP</name>
        <dbReference type="ChEBI" id="CHEBI:30616"/>
    </ligand>
</feature>
<protein>
    <recommendedName>
        <fullName evidence="8">Protein nucleotidyltransferase YdiU</fullName>
        <ecNumber evidence="8">2.7.7.-</ecNumber>
    </recommendedName>
    <alternativeName>
        <fullName evidence="8">Protein adenylyltransferase YdiU</fullName>
        <ecNumber evidence="8">2.7.7.108</ecNumber>
    </alternativeName>
    <alternativeName>
        <fullName evidence="8">Protein uridylyltransferase YdiU</fullName>
        <ecNumber evidence="8">2.7.7.-</ecNumber>
    </alternativeName>
</protein>
<feature type="binding site" evidence="8">
    <location>
        <position position="117"/>
    </location>
    <ligand>
        <name>ATP</name>
        <dbReference type="ChEBI" id="CHEBI:30616"/>
    </ligand>
</feature>
<name>A0AAN0RJD5_9RHOB</name>
<keyword evidence="8" id="KW-0464">Manganese</keyword>
<keyword evidence="4 8" id="KW-0479">Metal-binding</keyword>
<dbReference type="KEGG" id="ptp:RCA23_c17200"/>
<dbReference type="EC" id="2.7.7.-" evidence="8"/>
<feature type="binding site" evidence="8">
    <location>
        <position position="83"/>
    </location>
    <ligand>
        <name>ATP</name>
        <dbReference type="ChEBI" id="CHEBI:30616"/>
    </ligand>
</feature>
<comment type="catalytic activity">
    <reaction evidence="8">
        <text>L-tyrosyl-[protein] + ATP = O-(5'-adenylyl)-L-tyrosyl-[protein] + diphosphate</text>
        <dbReference type="Rhea" id="RHEA:54288"/>
        <dbReference type="Rhea" id="RHEA-COMP:10136"/>
        <dbReference type="Rhea" id="RHEA-COMP:13846"/>
        <dbReference type="ChEBI" id="CHEBI:30616"/>
        <dbReference type="ChEBI" id="CHEBI:33019"/>
        <dbReference type="ChEBI" id="CHEBI:46858"/>
        <dbReference type="ChEBI" id="CHEBI:83624"/>
        <dbReference type="EC" id="2.7.7.108"/>
    </reaction>
</comment>
<dbReference type="PANTHER" id="PTHR32057">
    <property type="entry name" value="PROTEIN ADENYLYLTRANSFERASE SELO, MITOCHONDRIAL"/>
    <property type="match status" value="1"/>
</dbReference>
<feature type="binding site" evidence="8">
    <location>
        <position position="169"/>
    </location>
    <ligand>
        <name>ATP</name>
        <dbReference type="ChEBI" id="CHEBI:30616"/>
    </ligand>
</feature>
<evidence type="ECO:0000256" key="8">
    <source>
        <dbReference type="HAMAP-Rule" id="MF_00692"/>
    </source>
</evidence>
<comment type="cofactor">
    <cofactor evidence="8">
        <name>Mg(2+)</name>
        <dbReference type="ChEBI" id="CHEBI:18420"/>
    </cofactor>
    <cofactor evidence="8">
        <name>Mn(2+)</name>
        <dbReference type="ChEBI" id="CHEBI:29035"/>
    </cofactor>
</comment>
<evidence type="ECO:0000313" key="9">
    <source>
        <dbReference type="EMBL" id="AII87254.1"/>
    </source>
</evidence>
<feature type="binding site" evidence="8">
    <location>
        <position position="251"/>
    </location>
    <ligand>
        <name>Mg(2+)</name>
        <dbReference type="ChEBI" id="CHEBI:18420"/>
    </ligand>
</feature>
<evidence type="ECO:0000256" key="6">
    <source>
        <dbReference type="ARBA" id="ARBA00022840"/>
    </source>
</evidence>
<dbReference type="EC" id="2.7.7.108" evidence="8"/>
<keyword evidence="7 8" id="KW-0460">Magnesium</keyword>
<keyword evidence="6 8" id="KW-0067">ATP-binding</keyword>
<feature type="binding site" evidence="8">
    <location>
        <position position="242"/>
    </location>
    <ligand>
        <name>Mg(2+)</name>
        <dbReference type="ChEBI" id="CHEBI:18420"/>
    </ligand>
</feature>
<proteinExistence type="inferred from homology"/>
<dbReference type="InterPro" id="IPR003846">
    <property type="entry name" value="SelO"/>
</dbReference>
<dbReference type="Proteomes" id="UP000028680">
    <property type="component" value="Chromosome"/>
</dbReference>
<feature type="binding site" evidence="8">
    <location>
        <position position="118"/>
    </location>
    <ligand>
        <name>ATP</name>
        <dbReference type="ChEBI" id="CHEBI:30616"/>
    </ligand>
</feature>
<evidence type="ECO:0000256" key="5">
    <source>
        <dbReference type="ARBA" id="ARBA00022741"/>
    </source>
</evidence>
<accession>A0AAN0RJD5</accession>
<evidence type="ECO:0000256" key="3">
    <source>
        <dbReference type="ARBA" id="ARBA00022695"/>
    </source>
</evidence>
<dbReference type="GO" id="GO:0005524">
    <property type="term" value="F:ATP binding"/>
    <property type="evidence" value="ECO:0007669"/>
    <property type="project" value="UniProtKB-UniRule"/>
</dbReference>
<keyword evidence="5 8" id="KW-0547">Nucleotide-binding</keyword>
<comment type="function">
    <text evidence="8">Nucleotidyltransferase involved in the post-translational modification of proteins. It can catalyze the addition of adenosine monophosphate (AMP) or uridine monophosphate (UMP) to a protein, resulting in modifications known as AMPylation and UMPylation.</text>
</comment>
<evidence type="ECO:0000256" key="7">
    <source>
        <dbReference type="ARBA" id="ARBA00022842"/>
    </source>
</evidence>
<comment type="catalytic activity">
    <reaction evidence="8">
        <text>L-seryl-[protein] + ATP = 3-O-(5'-adenylyl)-L-seryl-[protein] + diphosphate</text>
        <dbReference type="Rhea" id="RHEA:58120"/>
        <dbReference type="Rhea" id="RHEA-COMP:9863"/>
        <dbReference type="Rhea" id="RHEA-COMP:15073"/>
        <dbReference type="ChEBI" id="CHEBI:29999"/>
        <dbReference type="ChEBI" id="CHEBI:30616"/>
        <dbReference type="ChEBI" id="CHEBI:33019"/>
        <dbReference type="ChEBI" id="CHEBI:142516"/>
        <dbReference type="EC" id="2.7.7.108"/>
    </reaction>
</comment>
<comment type="catalytic activity">
    <reaction evidence="8">
        <text>L-threonyl-[protein] + ATP = 3-O-(5'-adenylyl)-L-threonyl-[protein] + diphosphate</text>
        <dbReference type="Rhea" id="RHEA:54292"/>
        <dbReference type="Rhea" id="RHEA-COMP:11060"/>
        <dbReference type="Rhea" id="RHEA-COMP:13847"/>
        <dbReference type="ChEBI" id="CHEBI:30013"/>
        <dbReference type="ChEBI" id="CHEBI:30616"/>
        <dbReference type="ChEBI" id="CHEBI:33019"/>
        <dbReference type="ChEBI" id="CHEBI:138113"/>
        <dbReference type="EC" id="2.7.7.108"/>
    </reaction>
</comment>
<comment type="catalytic activity">
    <reaction evidence="8">
        <text>L-histidyl-[protein] + UTP = N(tele)-(5'-uridylyl)-L-histidyl-[protein] + diphosphate</text>
        <dbReference type="Rhea" id="RHEA:83891"/>
        <dbReference type="Rhea" id="RHEA-COMP:9745"/>
        <dbReference type="Rhea" id="RHEA-COMP:20239"/>
        <dbReference type="ChEBI" id="CHEBI:29979"/>
        <dbReference type="ChEBI" id="CHEBI:33019"/>
        <dbReference type="ChEBI" id="CHEBI:46398"/>
        <dbReference type="ChEBI" id="CHEBI:233474"/>
    </reaction>
</comment>
<dbReference type="NCBIfam" id="NF000658">
    <property type="entry name" value="PRK00029.1"/>
    <property type="match status" value="1"/>
</dbReference>
<keyword evidence="10" id="KW-1185">Reference proteome</keyword>
<comment type="catalytic activity">
    <reaction evidence="8">
        <text>L-tyrosyl-[protein] + UTP = O-(5'-uridylyl)-L-tyrosyl-[protein] + diphosphate</text>
        <dbReference type="Rhea" id="RHEA:83887"/>
        <dbReference type="Rhea" id="RHEA-COMP:10136"/>
        <dbReference type="Rhea" id="RHEA-COMP:20238"/>
        <dbReference type="ChEBI" id="CHEBI:33019"/>
        <dbReference type="ChEBI" id="CHEBI:46398"/>
        <dbReference type="ChEBI" id="CHEBI:46858"/>
        <dbReference type="ChEBI" id="CHEBI:90602"/>
    </reaction>
</comment>
<keyword evidence="2 8" id="KW-0808">Transferase</keyword>
<evidence type="ECO:0000256" key="4">
    <source>
        <dbReference type="ARBA" id="ARBA00022723"/>
    </source>
</evidence>
<dbReference type="AlphaFoldDB" id="A0AAN0RJD5"/>